<reference evidence="2 3" key="1">
    <citation type="submission" date="2019-12" db="EMBL/GenBank/DDBJ databases">
        <title>Snethiella sp. nov. sp. isolated from sea sand.</title>
        <authorList>
            <person name="Kim J."/>
            <person name="Jeong S.E."/>
            <person name="Jung H.S."/>
            <person name="Jeon C.O."/>
        </authorList>
    </citation>
    <scope>NUCLEOTIDE SEQUENCE [LARGE SCALE GENOMIC DNA]</scope>
    <source>
        <strain evidence="2 3">DP05</strain>
    </source>
</reference>
<dbReference type="Proteomes" id="UP000476030">
    <property type="component" value="Unassembled WGS sequence"/>
</dbReference>
<dbReference type="EMBL" id="WTUW01000002">
    <property type="protein sequence ID" value="MZR30237.1"/>
    <property type="molecule type" value="Genomic_DNA"/>
</dbReference>
<organism evidence="2 3">
    <name type="scientific">Sneathiella litorea</name>
    <dbReference type="NCBI Taxonomy" id="2606216"/>
    <lineage>
        <taxon>Bacteria</taxon>
        <taxon>Pseudomonadati</taxon>
        <taxon>Pseudomonadota</taxon>
        <taxon>Alphaproteobacteria</taxon>
        <taxon>Sneathiellales</taxon>
        <taxon>Sneathiellaceae</taxon>
        <taxon>Sneathiella</taxon>
    </lineage>
</organism>
<accession>A0A6L8W7L7</accession>
<dbReference type="AlphaFoldDB" id="A0A6L8W7L7"/>
<evidence type="ECO:0000256" key="1">
    <source>
        <dbReference type="SAM" id="Coils"/>
    </source>
</evidence>
<evidence type="ECO:0000313" key="3">
    <source>
        <dbReference type="Proteomes" id="UP000476030"/>
    </source>
</evidence>
<feature type="coiled-coil region" evidence="1">
    <location>
        <begin position="49"/>
        <end position="99"/>
    </location>
</feature>
<protein>
    <submittedName>
        <fullName evidence="2">Uncharacterized protein</fullName>
    </submittedName>
</protein>
<comment type="caution">
    <text evidence="2">The sequence shown here is derived from an EMBL/GenBank/DDBJ whole genome shotgun (WGS) entry which is preliminary data.</text>
</comment>
<name>A0A6L8W7L7_9PROT</name>
<dbReference type="RefSeq" id="WP_161314836.1">
    <property type="nucleotide sequence ID" value="NZ_WTUW01000002.1"/>
</dbReference>
<evidence type="ECO:0000313" key="2">
    <source>
        <dbReference type="EMBL" id="MZR30237.1"/>
    </source>
</evidence>
<sequence length="266" mass="31425">MPLKFDLDNYYFLLQAFDRLGRHLYRSDWTGMEAFASPSDDPVILKNQLKELDDQLDTIELEKMALFQKGGRLEMGQEKEQIDQRLFELQKQEQELLNQKCALPSYRETLIADYDQYQRGRQAREILFLGFANKKVKALFGLDQIIDWKLWRDYESFEVSVTLSLATAPPEYSTRGDAPVFVSKDSFEQWLTTLQPLVESEPEILTKKEQTIRHMAKLAEIHERMKKEDCWQAMNTEIHNLTRNMFNGVWKDHAPIQWKKPGRRTN</sequence>
<keyword evidence="3" id="KW-1185">Reference proteome</keyword>
<keyword evidence="1" id="KW-0175">Coiled coil</keyword>
<gene>
    <name evidence="2" type="ORF">GQE98_06260</name>
</gene>
<proteinExistence type="predicted"/>